<organism evidence="6 7">
    <name type="scientific">Gemmata obscuriglobus</name>
    <dbReference type="NCBI Taxonomy" id="114"/>
    <lineage>
        <taxon>Bacteria</taxon>
        <taxon>Pseudomonadati</taxon>
        <taxon>Planctomycetota</taxon>
        <taxon>Planctomycetia</taxon>
        <taxon>Gemmatales</taxon>
        <taxon>Gemmataceae</taxon>
        <taxon>Gemmata</taxon>
    </lineage>
</organism>
<dbReference type="Pfam" id="PF14257">
    <property type="entry name" value="DUF4349"/>
    <property type="match status" value="1"/>
</dbReference>
<dbReference type="PROSITE" id="PS51257">
    <property type="entry name" value="PROKAR_LIPOPROTEIN"/>
    <property type="match status" value="1"/>
</dbReference>
<dbReference type="Proteomes" id="UP000245802">
    <property type="component" value="Chromosome"/>
</dbReference>
<dbReference type="EMBL" id="CP025958">
    <property type="protein sequence ID" value="AWM38273.1"/>
    <property type="molecule type" value="Genomic_DNA"/>
</dbReference>
<feature type="transmembrane region" description="Helical" evidence="3">
    <location>
        <begin position="249"/>
        <end position="272"/>
    </location>
</feature>
<accession>A0A2Z3GWZ6</accession>
<sequence length="296" mass="32421">MLVRRTLAWVVVAFGAGLAGGCGVPASKSPAPEGASKQLPEKQAGAAKNGADANAAARVPMIVYTHTLDVVVSDLDVATAEVDRLVAEHKGYVVQSEVRGDRGRWRAATYTLRIPVASDRAVRNAVLALGTPERNASEAQDVTEEFMDVEKRVKNLKEQEDKLNALLLEKRKEEKLEDIKSLMREIAQIRGEVERAQGRREYLLNRTTFATTNLSLREVKDYTPPTFGTQIGATFRTSWDAVLSAGQSVVLFAVALVPWAPVWGPVLVFALWQVRRWRAGRVPSPLLRAEPTTPAG</sequence>
<keyword evidence="7" id="KW-1185">Reference proteome</keyword>
<keyword evidence="3" id="KW-1133">Transmembrane helix</keyword>
<dbReference type="AlphaFoldDB" id="A0A2Z3GWZ6"/>
<evidence type="ECO:0000313" key="6">
    <source>
        <dbReference type="EMBL" id="AWM38273.1"/>
    </source>
</evidence>
<protein>
    <submittedName>
        <fullName evidence="6">DUF4349 domain-containing protein</fullName>
    </submittedName>
</protein>
<name>A0A2Z3GWZ6_9BACT</name>
<reference evidence="6 7" key="1">
    <citation type="submission" date="2018-01" db="EMBL/GenBank/DDBJ databases">
        <title>G. obscuriglobus.</title>
        <authorList>
            <person name="Franke J."/>
            <person name="Blomberg W."/>
            <person name="Selmecki A."/>
        </authorList>
    </citation>
    <scope>NUCLEOTIDE SEQUENCE [LARGE SCALE GENOMIC DNA]</scope>
    <source>
        <strain evidence="6 7">DSM 5831</strain>
    </source>
</reference>
<evidence type="ECO:0000256" key="2">
    <source>
        <dbReference type="SAM" id="MobiDB-lite"/>
    </source>
</evidence>
<dbReference type="OrthoDB" id="5381491at2"/>
<dbReference type="RefSeq" id="WP_010044122.1">
    <property type="nucleotide sequence ID" value="NZ_CP025958.1"/>
</dbReference>
<feature type="coiled-coil region" evidence="1">
    <location>
        <begin position="139"/>
        <end position="199"/>
    </location>
</feature>
<dbReference type="InterPro" id="IPR025645">
    <property type="entry name" value="DUF4349"/>
</dbReference>
<feature type="region of interest" description="Disordered" evidence="2">
    <location>
        <begin position="25"/>
        <end position="49"/>
    </location>
</feature>
<keyword evidence="3" id="KW-0812">Transmembrane</keyword>
<evidence type="ECO:0000259" key="5">
    <source>
        <dbReference type="Pfam" id="PF14257"/>
    </source>
</evidence>
<evidence type="ECO:0000256" key="3">
    <source>
        <dbReference type="SAM" id="Phobius"/>
    </source>
</evidence>
<feature type="signal peptide" evidence="4">
    <location>
        <begin position="1"/>
        <end position="21"/>
    </location>
</feature>
<gene>
    <name evidence="6" type="ORF">C1280_15615</name>
</gene>
<feature type="chain" id="PRO_5016343468" evidence="4">
    <location>
        <begin position="22"/>
        <end position="296"/>
    </location>
</feature>
<evidence type="ECO:0000256" key="1">
    <source>
        <dbReference type="SAM" id="Coils"/>
    </source>
</evidence>
<keyword evidence="4" id="KW-0732">Signal</keyword>
<feature type="domain" description="DUF4349" evidence="5">
    <location>
        <begin position="61"/>
        <end position="272"/>
    </location>
</feature>
<keyword evidence="3" id="KW-0472">Membrane</keyword>
<evidence type="ECO:0000256" key="4">
    <source>
        <dbReference type="SAM" id="SignalP"/>
    </source>
</evidence>
<evidence type="ECO:0000313" key="7">
    <source>
        <dbReference type="Proteomes" id="UP000245802"/>
    </source>
</evidence>
<proteinExistence type="predicted"/>
<dbReference type="KEGG" id="gog:C1280_15615"/>
<keyword evidence="1" id="KW-0175">Coiled coil</keyword>